<keyword evidence="1" id="KW-0732">Signal</keyword>
<feature type="signal peptide" evidence="1">
    <location>
        <begin position="1"/>
        <end position="26"/>
    </location>
</feature>
<comment type="caution">
    <text evidence="2">The sequence shown here is derived from an EMBL/GenBank/DDBJ whole genome shotgun (WGS) entry which is preliminary data.</text>
</comment>
<protein>
    <submittedName>
        <fullName evidence="2">Uncharacterized protein</fullName>
    </submittedName>
</protein>
<reference evidence="2" key="1">
    <citation type="journal article" date="2014" name="Int. J. Syst. Evol. Microbiol.">
        <title>Complete genome sequence of Corynebacterium casei LMG S-19264T (=DSM 44701T), isolated from a smear-ripened cheese.</title>
        <authorList>
            <consortium name="US DOE Joint Genome Institute (JGI-PGF)"/>
            <person name="Walter F."/>
            <person name="Albersmeier A."/>
            <person name="Kalinowski J."/>
            <person name="Ruckert C."/>
        </authorList>
    </citation>
    <scope>NUCLEOTIDE SEQUENCE</scope>
    <source>
        <strain evidence="2">CGMCC 1.15725</strain>
    </source>
</reference>
<feature type="chain" id="PRO_5035207426" evidence="1">
    <location>
        <begin position="27"/>
        <end position="120"/>
    </location>
</feature>
<keyword evidence="3" id="KW-1185">Reference proteome</keyword>
<organism evidence="2 3">
    <name type="scientific">Aliidongia dinghuensis</name>
    <dbReference type="NCBI Taxonomy" id="1867774"/>
    <lineage>
        <taxon>Bacteria</taxon>
        <taxon>Pseudomonadati</taxon>
        <taxon>Pseudomonadota</taxon>
        <taxon>Alphaproteobacteria</taxon>
        <taxon>Rhodospirillales</taxon>
        <taxon>Dongiaceae</taxon>
        <taxon>Aliidongia</taxon>
    </lineage>
</organism>
<reference evidence="2" key="2">
    <citation type="submission" date="2020-09" db="EMBL/GenBank/DDBJ databases">
        <authorList>
            <person name="Sun Q."/>
            <person name="Zhou Y."/>
        </authorList>
    </citation>
    <scope>NUCLEOTIDE SEQUENCE</scope>
    <source>
        <strain evidence="2">CGMCC 1.15725</strain>
    </source>
</reference>
<dbReference type="Proteomes" id="UP000646365">
    <property type="component" value="Unassembled WGS sequence"/>
</dbReference>
<proteinExistence type="predicted"/>
<dbReference type="RefSeq" id="WP_189051532.1">
    <property type="nucleotide sequence ID" value="NZ_BMJQ01000019.1"/>
</dbReference>
<dbReference type="EMBL" id="BMJQ01000019">
    <property type="protein sequence ID" value="GGF42820.1"/>
    <property type="molecule type" value="Genomic_DNA"/>
</dbReference>
<evidence type="ECO:0000313" key="2">
    <source>
        <dbReference type="EMBL" id="GGF42820.1"/>
    </source>
</evidence>
<sequence>MVRVLRHILLALVAFALVGGTTTDFARAAAYGPVVAAMDVPCDMAMPMSASGDDAKPMPPCKGLTADCIKQMGCVTAVGLPVPFTPPETTVEYAAVAYWASLSRLVSLDRQPEPQPPRAA</sequence>
<accession>A0A8J3E6N2</accession>
<gene>
    <name evidence="2" type="ORF">GCM10011611_56540</name>
</gene>
<dbReference type="AlphaFoldDB" id="A0A8J3E6N2"/>
<name>A0A8J3E6N2_9PROT</name>
<evidence type="ECO:0000313" key="3">
    <source>
        <dbReference type="Proteomes" id="UP000646365"/>
    </source>
</evidence>
<evidence type="ECO:0000256" key="1">
    <source>
        <dbReference type="SAM" id="SignalP"/>
    </source>
</evidence>